<gene>
    <name evidence="8" type="ORF">PF010_g10597</name>
</gene>
<dbReference type="Gene3D" id="3.10.20.90">
    <property type="entry name" value="Phosphatidylinositol 3-kinase Catalytic Subunit, Chain A, domain 1"/>
    <property type="match status" value="1"/>
</dbReference>
<sequence>MTRTLEIKTTHAEPQTLPMTIEDGETLTMTKLQTLAASLLPDKTEFSLQYTDSDGDQVTVTTDADVDELDKYMHGEQLQTLGVLVVPRQPPTAQRAAIAVQTQLRGLVTAILQALDVSEDAGELATIKTELLLALQDDELRKAVEELSAAEEFKELAHAMVTAIYDQDAQAIEDAATARFAELLAFAQRVVARCPALKPVVVSVAKALMAGLVRYNDDDMDGEASDSSSSSSASSCCSDDHETLDVEVFTEQVPLHLGVVCNGCKAAPLVGVRYKSLEVSHFDLCEGCEASGNYMRFEPFVKITDPSRAPKQKRTSEIVHPFATCDGCEMSPIVGVRFKSDTKEDFDLCDGCEASGKWTESHGPFSKIEDPCLATTMDTSTTASSATTMDTATTESSIDTTVSPVITTVATRSLATTTITASLATTANLVTASTAVLEASLATAHHFTTTIARSISDMANRTSTDTMATGLLPSLTTVDTTVDPLDLVLQVTSVASGHRDFHHGRHTRFSDEEEDEQQQEGRCHRRRHGCGRGRWGHEEARTAQEIFDTAPRTAFATDADMEIEDAADVRAESGDGNVAITETEDKANYSETLAQLASMGFEDVEKNIRALELTDGNVGGAVNMLLSE</sequence>
<dbReference type="EMBL" id="QXFX01000539">
    <property type="protein sequence ID" value="KAE9112042.1"/>
    <property type="molecule type" value="Genomic_DNA"/>
</dbReference>
<dbReference type="CDD" id="cd02249">
    <property type="entry name" value="ZZ"/>
    <property type="match status" value="1"/>
</dbReference>
<reference evidence="8 9" key="1">
    <citation type="submission" date="2018-09" db="EMBL/GenBank/DDBJ databases">
        <title>Genomic investigation of the strawberry pathogen Phytophthora fragariae indicates pathogenicity is determined by transcriptional variation in three key races.</title>
        <authorList>
            <person name="Adams T.M."/>
            <person name="Armitage A.D."/>
            <person name="Sobczyk M.K."/>
            <person name="Bates H.J."/>
            <person name="Dunwell J.M."/>
            <person name="Nellist C.F."/>
            <person name="Harrison R.J."/>
        </authorList>
    </citation>
    <scope>NUCLEOTIDE SEQUENCE [LARGE SCALE GENOMIC DNA]</scope>
    <source>
        <strain evidence="8 9">ONT-3</strain>
    </source>
</reference>
<dbReference type="PANTHER" id="PTHR20930:SF0">
    <property type="entry name" value="PROTEIN ILRUN"/>
    <property type="match status" value="1"/>
</dbReference>
<comment type="caution">
    <text evidence="8">The sequence shown here is derived from an EMBL/GenBank/DDBJ whole genome shotgun (WGS) entry which is preliminary data.</text>
</comment>
<evidence type="ECO:0000256" key="5">
    <source>
        <dbReference type="SAM" id="MobiDB-lite"/>
    </source>
</evidence>
<name>A0A6G0L936_9STRA</name>
<dbReference type="Pfam" id="PF00569">
    <property type="entry name" value="ZZ"/>
    <property type="match status" value="2"/>
</dbReference>
<keyword evidence="1" id="KW-0479">Metal-binding</keyword>
<dbReference type="AlphaFoldDB" id="A0A6G0L936"/>
<dbReference type="Pfam" id="PF00627">
    <property type="entry name" value="UBA"/>
    <property type="match status" value="1"/>
</dbReference>
<dbReference type="GO" id="GO:0008270">
    <property type="term" value="F:zinc ion binding"/>
    <property type="evidence" value="ECO:0007669"/>
    <property type="project" value="UniProtKB-KW"/>
</dbReference>
<dbReference type="PROSITE" id="PS50135">
    <property type="entry name" value="ZF_ZZ_2"/>
    <property type="match status" value="2"/>
</dbReference>
<dbReference type="InterPro" id="IPR043145">
    <property type="entry name" value="Znf_ZZ_sf"/>
</dbReference>
<dbReference type="Proteomes" id="UP000488956">
    <property type="component" value="Unassembled WGS sequence"/>
</dbReference>
<evidence type="ECO:0008006" key="10">
    <source>
        <dbReference type="Google" id="ProtNLM"/>
    </source>
</evidence>
<evidence type="ECO:0000256" key="2">
    <source>
        <dbReference type="ARBA" id="ARBA00022771"/>
    </source>
</evidence>
<dbReference type="PROSITE" id="PS50030">
    <property type="entry name" value="UBA"/>
    <property type="match status" value="1"/>
</dbReference>
<dbReference type="Gene3D" id="3.30.60.90">
    <property type="match status" value="2"/>
</dbReference>
<dbReference type="SMART" id="SM00666">
    <property type="entry name" value="PB1"/>
    <property type="match status" value="1"/>
</dbReference>
<accession>A0A6G0L936</accession>
<dbReference type="SUPFAM" id="SSF57850">
    <property type="entry name" value="RING/U-box"/>
    <property type="match status" value="2"/>
</dbReference>
<dbReference type="SMART" id="SM00165">
    <property type="entry name" value="UBA"/>
    <property type="match status" value="1"/>
</dbReference>
<proteinExistence type="predicted"/>
<evidence type="ECO:0000256" key="1">
    <source>
        <dbReference type="ARBA" id="ARBA00022723"/>
    </source>
</evidence>
<keyword evidence="3" id="KW-0862">Zinc</keyword>
<feature type="domain" description="UBA" evidence="6">
    <location>
        <begin position="582"/>
        <end position="628"/>
    </location>
</feature>
<dbReference type="InterPro" id="IPR000433">
    <property type="entry name" value="Znf_ZZ"/>
</dbReference>
<evidence type="ECO:0000313" key="8">
    <source>
        <dbReference type="EMBL" id="KAE9112042.1"/>
    </source>
</evidence>
<feature type="region of interest" description="Disordered" evidence="5">
    <location>
        <begin position="502"/>
        <end position="528"/>
    </location>
</feature>
<dbReference type="SMART" id="SM00291">
    <property type="entry name" value="ZnF_ZZ"/>
    <property type="match status" value="2"/>
</dbReference>
<dbReference type="SUPFAM" id="SSF54277">
    <property type="entry name" value="CAD &amp; PB1 domains"/>
    <property type="match status" value="1"/>
</dbReference>
<dbReference type="Pfam" id="PF00564">
    <property type="entry name" value="PB1"/>
    <property type="match status" value="1"/>
</dbReference>
<dbReference type="InterPro" id="IPR000270">
    <property type="entry name" value="PB1_dom"/>
</dbReference>
<protein>
    <recommendedName>
        <fullName evidence="10">ZZ-type domain-containing protein</fullName>
    </recommendedName>
</protein>
<dbReference type="PANTHER" id="PTHR20930">
    <property type="entry name" value="OVARIAN CARCINOMA ANTIGEN CA125-RELATED"/>
    <property type="match status" value="1"/>
</dbReference>
<evidence type="ECO:0000256" key="4">
    <source>
        <dbReference type="PROSITE-ProRule" id="PRU00228"/>
    </source>
</evidence>
<evidence type="ECO:0000256" key="3">
    <source>
        <dbReference type="ARBA" id="ARBA00022833"/>
    </source>
</evidence>
<dbReference type="InterPro" id="IPR015940">
    <property type="entry name" value="UBA"/>
</dbReference>
<feature type="domain" description="ZZ-type" evidence="7">
    <location>
        <begin position="256"/>
        <end position="319"/>
    </location>
</feature>
<dbReference type="InterPro" id="IPR009060">
    <property type="entry name" value="UBA-like_sf"/>
</dbReference>
<keyword evidence="2 4" id="KW-0863">Zinc-finger</keyword>
<evidence type="ECO:0000259" key="6">
    <source>
        <dbReference type="PROSITE" id="PS50030"/>
    </source>
</evidence>
<dbReference type="Gene3D" id="1.10.8.10">
    <property type="entry name" value="DNA helicase RuvA subunit, C-terminal domain"/>
    <property type="match status" value="1"/>
</dbReference>
<dbReference type="SUPFAM" id="SSF46934">
    <property type="entry name" value="UBA-like"/>
    <property type="match status" value="1"/>
</dbReference>
<evidence type="ECO:0000313" key="9">
    <source>
        <dbReference type="Proteomes" id="UP000488956"/>
    </source>
</evidence>
<feature type="domain" description="ZZ-type" evidence="7">
    <location>
        <begin position="320"/>
        <end position="376"/>
    </location>
</feature>
<organism evidence="8 9">
    <name type="scientific">Phytophthora fragariae</name>
    <dbReference type="NCBI Taxonomy" id="53985"/>
    <lineage>
        <taxon>Eukaryota</taxon>
        <taxon>Sar</taxon>
        <taxon>Stramenopiles</taxon>
        <taxon>Oomycota</taxon>
        <taxon>Peronosporomycetes</taxon>
        <taxon>Peronosporales</taxon>
        <taxon>Peronosporaceae</taxon>
        <taxon>Phytophthora</taxon>
    </lineage>
</organism>
<evidence type="ECO:0000259" key="7">
    <source>
        <dbReference type="PROSITE" id="PS50135"/>
    </source>
</evidence>